<evidence type="ECO:0000256" key="3">
    <source>
        <dbReference type="ARBA" id="ARBA00022840"/>
    </source>
</evidence>
<organism evidence="5 6">
    <name type="scientific">Candidatus Woesebacteria bacterium RIFOXYD1_FULL_40_21</name>
    <dbReference type="NCBI Taxonomy" id="1802549"/>
    <lineage>
        <taxon>Bacteria</taxon>
        <taxon>Candidatus Woeseibacteriota</taxon>
    </lineage>
</organism>
<dbReference type="SUPFAM" id="SSF52540">
    <property type="entry name" value="P-loop containing nucleoside triphosphate hydrolases"/>
    <property type="match status" value="1"/>
</dbReference>
<comment type="caution">
    <text evidence="5">The sequence shown here is derived from an EMBL/GenBank/DDBJ whole genome shotgun (WGS) entry which is preliminary data.</text>
</comment>
<dbReference type="Gene3D" id="3.30.300.160">
    <property type="entry name" value="Type II secretion system, protein E, N-terminal domain"/>
    <property type="match status" value="1"/>
</dbReference>
<dbReference type="InterPro" id="IPR027417">
    <property type="entry name" value="P-loop_NTPase"/>
</dbReference>
<dbReference type="InterPro" id="IPR037257">
    <property type="entry name" value="T2SS_E_N_sf"/>
</dbReference>
<dbReference type="Pfam" id="PF05157">
    <property type="entry name" value="MshEN"/>
    <property type="match status" value="1"/>
</dbReference>
<name>A0A1F8DJ51_9BACT</name>
<keyword evidence="2" id="KW-0547">Nucleotide-binding</keyword>
<reference evidence="5 6" key="1">
    <citation type="journal article" date="2016" name="Nat. Commun.">
        <title>Thousands of microbial genomes shed light on interconnected biogeochemical processes in an aquifer system.</title>
        <authorList>
            <person name="Anantharaman K."/>
            <person name="Brown C.T."/>
            <person name="Hug L.A."/>
            <person name="Sharon I."/>
            <person name="Castelle C.J."/>
            <person name="Probst A.J."/>
            <person name="Thomas B.C."/>
            <person name="Singh A."/>
            <person name="Wilkins M.J."/>
            <person name="Karaoz U."/>
            <person name="Brodie E.L."/>
            <person name="Williams K.H."/>
            <person name="Hubbard S.S."/>
            <person name="Banfield J.F."/>
        </authorList>
    </citation>
    <scope>NUCLEOTIDE SEQUENCE [LARGE SCALE GENOMIC DNA]</scope>
</reference>
<keyword evidence="3" id="KW-0067">ATP-binding</keyword>
<protein>
    <recommendedName>
        <fullName evidence="4">AAA+ ATPase domain-containing protein</fullName>
    </recommendedName>
</protein>
<evidence type="ECO:0000313" key="5">
    <source>
        <dbReference type="EMBL" id="OGM88452.1"/>
    </source>
</evidence>
<dbReference type="Pfam" id="PF00437">
    <property type="entry name" value="T2SSE"/>
    <property type="match status" value="1"/>
</dbReference>
<proteinExistence type="inferred from homology"/>
<dbReference type="InterPro" id="IPR007831">
    <property type="entry name" value="T2SS_GspE_N"/>
</dbReference>
<dbReference type="AlphaFoldDB" id="A0A1F8DJ51"/>
<dbReference type="Gene3D" id="3.40.50.300">
    <property type="entry name" value="P-loop containing nucleotide triphosphate hydrolases"/>
    <property type="match status" value="1"/>
</dbReference>
<accession>A0A1F8DJ51</accession>
<dbReference type="EMBL" id="MGIJ01000005">
    <property type="protein sequence ID" value="OGM88452.1"/>
    <property type="molecule type" value="Genomic_DNA"/>
</dbReference>
<evidence type="ECO:0000259" key="4">
    <source>
        <dbReference type="SMART" id="SM00382"/>
    </source>
</evidence>
<dbReference type="GO" id="GO:0016887">
    <property type="term" value="F:ATP hydrolysis activity"/>
    <property type="evidence" value="ECO:0007669"/>
    <property type="project" value="TreeGrafter"/>
</dbReference>
<dbReference type="GO" id="GO:0005524">
    <property type="term" value="F:ATP binding"/>
    <property type="evidence" value="ECO:0007669"/>
    <property type="project" value="UniProtKB-KW"/>
</dbReference>
<sequence length="561" mass="61747">MADILLSHGALTANVASQVKLAEVQTGTSQEDLIRRQNLVSEEELTRAKAALYNIPYIDLATTPASPEALSLLPQEVAQRFKVFPVSADRSSKQIVLAMADPLDLSAIEFIEQKTGFRVKPMAGVASRIEEYVGTKYTGSLSSEVTEALKEVSQDREKIKTLDLAKVGFIREEKIAEIVTHILDFAVRARASDVHIEPQEKSTRVRYRIDGILQEKLTIPRELHDSLISRVKILSGMKIDEKRIPQDGRFNFKTAIDEVDLRVSSLPTTWGEKIVMRLLKKTGGVPELTELGLRGQGLKTLQDAILRPHGIILICGPTGSGKTTTLYSIISKINTPKVNIVTLEDPIEYKIPGVNQVQINPGAGLTFASGLRSFLRQDPNIILVGEIRDRETADLAIQASLTGHLVFSTLHTNNAAGALPRLLDMGAEPYLLASSMTAVVAQRVARKVHEKCKESYIPAPKIIEDIKKELGNLWPNGRDTKLFKGKGDDDCGNSGYYGRLGIFEVIPVTEKVSRLILSRSAASDIEAQAREEGMITLKQDGYLKVVEGITTIEEILRVAQE</sequence>
<feature type="domain" description="AAA+ ATPase" evidence="4">
    <location>
        <begin position="308"/>
        <end position="429"/>
    </location>
</feature>
<evidence type="ECO:0000256" key="1">
    <source>
        <dbReference type="ARBA" id="ARBA00006611"/>
    </source>
</evidence>
<dbReference type="InterPro" id="IPR001482">
    <property type="entry name" value="T2SS/T4SS_dom"/>
</dbReference>
<gene>
    <name evidence="5" type="ORF">A2614_02030</name>
</gene>
<dbReference type="Proteomes" id="UP000178803">
    <property type="component" value="Unassembled WGS sequence"/>
</dbReference>
<dbReference type="SUPFAM" id="SSF160246">
    <property type="entry name" value="EspE N-terminal domain-like"/>
    <property type="match status" value="1"/>
</dbReference>
<dbReference type="FunFam" id="3.40.50.300:FF:000398">
    <property type="entry name" value="Type IV pilus assembly ATPase PilB"/>
    <property type="match status" value="1"/>
</dbReference>
<evidence type="ECO:0000256" key="2">
    <source>
        <dbReference type="ARBA" id="ARBA00022741"/>
    </source>
</evidence>
<comment type="similarity">
    <text evidence="1">Belongs to the GSP E family.</text>
</comment>
<dbReference type="Gene3D" id="3.30.450.90">
    <property type="match status" value="1"/>
</dbReference>
<dbReference type="PANTHER" id="PTHR30258:SF2">
    <property type="entry name" value="COMG OPERON PROTEIN 1"/>
    <property type="match status" value="1"/>
</dbReference>
<dbReference type="CDD" id="cd01129">
    <property type="entry name" value="PulE-GspE-like"/>
    <property type="match status" value="1"/>
</dbReference>
<dbReference type="GO" id="GO:0005886">
    <property type="term" value="C:plasma membrane"/>
    <property type="evidence" value="ECO:0007669"/>
    <property type="project" value="TreeGrafter"/>
</dbReference>
<evidence type="ECO:0000313" key="6">
    <source>
        <dbReference type="Proteomes" id="UP000178803"/>
    </source>
</evidence>
<dbReference type="PANTHER" id="PTHR30258">
    <property type="entry name" value="TYPE II SECRETION SYSTEM PROTEIN GSPE-RELATED"/>
    <property type="match status" value="1"/>
</dbReference>
<dbReference type="SMART" id="SM00382">
    <property type="entry name" value="AAA"/>
    <property type="match status" value="1"/>
</dbReference>
<dbReference type="InterPro" id="IPR003593">
    <property type="entry name" value="AAA+_ATPase"/>
</dbReference>